<evidence type="ECO:0000256" key="1">
    <source>
        <dbReference type="ARBA" id="ARBA00022741"/>
    </source>
</evidence>
<dbReference type="InterPro" id="IPR027417">
    <property type="entry name" value="P-loop_NTPase"/>
</dbReference>
<accession>A0A1H9DLJ4</accession>
<evidence type="ECO:0000256" key="4">
    <source>
        <dbReference type="ARBA" id="ARBA00022840"/>
    </source>
</evidence>
<dbReference type="GO" id="GO:0005524">
    <property type="term" value="F:ATP binding"/>
    <property type="evidence" value="ECO:0007669"/>
    <property type="project" value="UniProtKB-KW"/>
</dbReference>
<dbReference type="Gene3D" id="3.40.50.300">
    <property type="entry name" value="P-loop containing nucleotide triphosphate hydrolases"/>
    <property type="match status" value="2"/>
</dbReference>
<sequence>MDSSGLLSLLLSVDKLNFDEAFHVLRAAADLLRNGKDPENELAISILENRGKFPNTFDEMLADVIESYGLYPYLQRENLAPSSTSHSIRVAYHQAVSGGNRLLHEEQKYIYNLLVNRRSNLVVSAPTSFGKSLIIEELVASGIYKNIVIIQPTLALLDETRRKLSKYSDKFKLVVRTSQEPSEQLGNIYLLTAERVNEYKYFAAIDLLVMDEFYKLSARREDERSDALNNAFYYMLTKFSPQFYLLGPNIDGISPGFNDKYGSIFFKSNYKLVLNSGVNVYENYPGQFGARGKKKEIKEKALFELLDSFDGQQTIVYCSSPARVRSLARVYLEHLAFSGRTLMQDELSIIPWIELNVGSEWVLIDLLKSRIGIHDGALQKHITNSMLGFFESGQLDVLFCTSTIIEGVNTSAKNVVFYDDVKGDKPIDYFDYSNIKGRAGRMMQHYSGVVFNFNPVPEKQETIVDIPFYEQLPISDEVLIQLDGSEVKDKESKQYQDLMALHWDVRELVKSNHMSVQGQVNLIRFLRENVRSKYDLLSWRSYPDYNQLLFVMGLACEFLAQPGEIKNPMSAARLTKLTYDYGRQKSIYSLIRNMQSYNLGKLDPDSLSPEDYLRKRKNILDDSIRDGFQILKHWFQYKVPKWLSVVSSIQDFVCREAGLRPGSYSHYASEIENDFIQSNLSILDEYGVPATAAKKLEGVVPKDIPEDNVLRYIHERRLYLRSDFLDYERDKIINLLKG</sequence>
<dbReference type="SMART" id="SM00487">
    <property type="entry name" value="DEXDc"/>
    <property type="match status" value="1"/>
</dbReference>
<evidence type="ECO:0000259" key="5">
    <source>
        <dbReference type="PROSITE" id="PS51192"/>
    </source>
</evidence>
<dbReference type="PANTHER" id="PTHR12131:SF1">
    <property type="entry name" value="ATP-DEPENDENT RNA HELICASE SUPV3L1, MITOCHONDRIAL-RELATED"/>
    <property type="match status" value="1"/>
</dbReference>
<dbReference type="RefSeq" id="WP_094010404.1">
    <property type="nucleotide sequence ID" value="NZ_FOEQ01000002.1"/>
</dbReference>
<dbReference type="Pfam" id="PF00270">
    <property type="entry name" value="DEAD"/>
    <property type="match status" value="1"/>
</dbReference>
<keyword evidence="1" id="KW-0547">Nucleotide-binding</keyword>
<dbReference type="InterPro" id="IPR014001">
    <property type="entry name" value="Helicase_ATP-bd"/>
</dbReference>
<dbReference type="InterPro" id="IPR050699">
    <property type="entry name" value="RNA-DNA_Helicase"/>
</dbReference>
<dbReference type="AlphaFoldDB" id="A0A1H9DLJ4"/>
<keyword evidence="2" id="KW-0378">Hydrolase</keyword>
<keyword evidence="4" id="KW-0067">ATP-binding</keyword>
<dbReference type="InterPro" id="IPR011545">
    <property type="entry name" value="DEAD/DEAH_box_helicase_dom"/>
</dbReference>
<gene>
    <name evidence="7" type="ORF">SAMN05216230_10242</name>
</gene>
<dbReference type="GO" id="GO:0016787">
    <property type="term" value="F:hydrolase activity"/>
    <property type="evidence" value="ECO:0007669"/>
    <property type="project" value="UniProtKB-KW"/>
</dbReference>
<evidence type="ECO:0000256" key="2">
    <source>
        <dbReference type="ARBA" id="ARBA00022801"/>
    </source>
</evidence>
<feature type="domain" description="Helicase C-terminal" evidence="6">
    <location>
        <begin position="301"/>
        <end position="486"/>
    </location>
</feature>
<evidence type="ECO:0000313" key="7">
    <source>
        <dbReference type="EMBL" id="SEQ14380.1"/>
    </source>
</evidence>
<dbReference type="PANTHER" id="PTHR12131">
    <property type="entry name" value="ATP-DEPENDENT RNA AND DNA HELICASE"/>
    <property type="match status" value="1"/>
</dbReference>
<feature type="domain" description="Helicase ATP-binding" evidence="5">
    <location>
        <begin position="112"/>
        <end position="246"/>
    </location>
</feature>
<proteinExistence type="predicted"/>
<dbReference type="PROSITE" id="PS51192">
    <property type="entry name" value="HELICASE_ATP_BIND_1"/>
    <property type="match status" value="1"/>
</dbReference>
<dbReference type="Proteomes" id="UP000199221">
    <property type="component" value="Unassembled WGS sequence"/>
</dbReference>
<dbReference type="EMBL" id="FOEQ01000002">
    <property type="protein sequence ID" value="SEQ14380.1"/>
    <property type="molecule type" value="Genomic_DNA"/>
</dbReference>
<protein>
    <submittedName>
        <fullName evidence="7">Helicase conserved C-terminal domain-containing protein</fullName>
    </submittedName>
</protein>
<dbReference type="SUPFAM" id="SSF52540">
    <property type="entry name" value="P-loop containing nucleoside triphosphate hydrolases"/>
    <property type="match status" value="2"/>
</dbReference>
<keyword evidence="3 7" id="KW-0347">Helicase</keyword>
<evidence type="ECO:0000313" key="8">
    <source>
        <dbReference type="Proteomes" id="UP000199221"/>
    </source>
</evidence>
<name>A0A1H9DLJ4_9PSED</name>
<dbReference type="GO" id="GO:0003676">
    <property type="term" value="F:nucleic acid binding"/>
    <property type="evidence" value="ECO:0007669"/>
    <property type="project" value="InterPro"/>
</dbReference>
<dbReference type="SMART" id="SM00490">
    <property type="entry name" value="HELICc"/>
    <property type="match status" value="1"/>
</dbReference>
<evidence type="ECO:0000256" key="3">
    <source>
        <dbReference type="ARBA" id="ARBA00022806"/>
    </source>
</evidence>
<evidence type="ECO:0000259" key="6">
    <source>
        <dbReference type="PROSITE" id="PS51194"/>
    </source>
</evidence>
<reference evidence="7 8" key="1">
    <citation type="submission" date="2016-10" db="EMBL/GenBank/DDBJ databases">
        <authorList>
            <person name="de Groot N.N."/>
        </authorList>
    </citation>
    <scope>NUCLEOTIDE SEQUENCE [LARGE SCALE GENOMIC DNA]</scope>
    <source>
        <strain evidence="7 8">LMG 27941</strain>
    </source>
</reference>
<dbReference type="PROSITE" id="PS51194">
    <property type="entry name" value="HELICASE_CTER"/>
    <property type="match status" value="1"/>
</dbReference>
<dbReference type="InterPro" id="IPR001650">
    <property type="entry name" value="Helicase_C-like"/>
</dbReference>
<dbReference type="GO" id="GO:0004386">
    <property type="term" value="F:helicase activity"/>
    <property type="evidence" value="ECO:0007669"/>
    <property type="project" value="UniProtKB-KW"/>
</dbReference>
<organism evidence="7 8">
    <name type="scientific">Pseudomonas soli</name>
    <dbReference type="NCBI Taxonomy" id="1306993"/>
    <lineage>
        <taxon>Bacteria</taxon>
        <taxon>Pseudomonadati</taxon>
        <taxon>Pseudomonadota</taxon>
        <taxon>Gammaproteobacteria</taxon>
        <taxon>Pseudomonadales</taxon>
        <taxon>Pseudomonadaceae</taxon>
        <taxon>Pseudomonas</taxon>
    </lineage>
</organism>